<sequence>MTSLFPATWLPHWQKYLTSVAAIIFVFFASLASSSSYAVTIPDLQRSNDVEIKAWLAVNSTDESGKKVPSFSVNEQVILYIEVATPRWFTGGTQIEPVEIPNVIAKQRNQLATNYTERKGGLTWSRQRWEITLYPIKSGSYSVPSLAVNVQVSAPDGSNVSGTMYTQPLAFDVNLPSGLLSDQTPWFTATNVQVKQEWQQSSEELKVGDAITRKVTIQAQDTLSVLLPNLLTREASDYFQAYPQPHHLEDSQTRGNYQSSRVEETVYVIQQGGDFSFPEQQFQWWNAKINQLETVTVEGKQFHARHTPASFVKANLRILIAAVTTMGIVLTAFSLGRRYYRTHPRPPWLLFWLDVRGGKWAQARTKLYRQLRLLTNQLEMNKAKDTSDWLITSGQLQAGDEKAHVFKKMWRLIRAQRQSGGRFKLPKALPKLDEVHKARY</sequence>
<name>A0A0C5WNW1_9GAMM</name>
<dbReference type="KEGG" id="pgb:H744_2c2124"/>
<dbReference type="EMBL" id="CP005974">
    <property type="protein sequence ID" value="AJR08788.1"/>
    <property type="molecule type" value="Genomic_DNA"/>
</dbReference>
<dbReference type="InterPro" id="IPR025738">
    <property type="entry name" value="BatD"/>
</dbReference>
<keyword evidence="1" id="KW-0472">Membrane</keyword>
<accession>A0A0C5WNW1</accession>
<dbReference type="HOGENOM" id="CLU_629948_0_0_6"/>
<keyword evidence="1" id="KW-1133">Transmembrane helix</keyword>
<keyword evidence="1" id="KW-0812">Transmembrane</keyword>
<organism evidence="2 3">
    <name type="scientific">Photobacterium gaetbulicola Gung47</name>
    <dbReference type="NCBI Taxonomy" id="658445"/>
    <lineage>
        <taxon>Bacteria</taxon>
        <taxon>Pseudomonadati</taxon>
        <taxon>Pseudomonadota</taxon>
        <taxon>Gammaproteobacteria</taxon>
        <taxon>Vibrionales</taxon>
        <taxon>Vibrionaceae</taxon>
        <taxon>Photobacterium</taxon>
    </lineage>
</organism>
<feature type="transmembrane region" description="Helical" evidence="1">
    <location>
        <begin position="316"/>
        <end position="335"/>
    </location>
</feature>
<evidence type="ECO:0000313" key="3">
    <source>
        <dbReference type="Proteomes" id="UP000032303"/>
    </source>
</evidence>
<evidence type="ECO:0008006" key="4">
    <source>
        <dbReference type="Google" id="ProtNLM"/>
    </source>
</evidence>
<dbReference type="PANTHER" id="PTHR40940">
    <property type="entry name" value="PROTEIN BATD-RELATED"/>
    <property type="match status" value="1"/>
</dbReference>
<dbReference type="OrthoDB" id="5293418at2"/>
<evidence type="ECO:0000256" key="1">
    <source>
        <dbReference type="SAM" id="Phobius"/>
    </source>
</evidence>
<gene>
    <name evidence="2" type="ORF">H744_2c2124</name>
</gene>
<dbReference type="AlphaFoldDB" id="A0A0C5WNW1"/>
<dbReference type="Proteomes" id="UP000032303">
    <property type="component" value="Chromosome 2"/>
</dbReference>
<reference evidence="2 3" key="1">
    <citation type="submission" date="2013-05" db="EMBL/GenBank/DDBJ databases">
        <title>Complete genome sequence of the lipase-producing bacterium Photobacterium gaetbulicola Gung47.</title>
        <authorList>
            <person name="Kim Y.-O."/>
        </authorList>
    </citation>
    <scope>NUCLEOTIDE SEQUENCE [LARGE SCALE GENOMIC DNA]</scope>
    <source>
        <strain evidence="2 3">Gung47</strain>
    </source>
</reference>
<proteinExistence type="predicted"/>
<dbReference type="PATRIC" id="fig|658445.3.peg.4105"/>
<dbReference type="PANTHER" id="PTHR40940:SF1">
    <property type="entry name" value="PROTEIN BATD"/>
    <property type="match status" value="1"/>
</dbReference>
<evidence type="ECO:0000313" key="2">
    <source>
        <dbReference type="EMBL" id="AJR08788.1"/>
    </source>
</evidence>
<protein>
    <recommendedName>
        <fullName evidence="4">BatD</fullName>
    </recommendedName>
</protein>
<dbReference type="STRING" id="658445.H744_2c2124"/>
<keyword evidence="3" id="KW-1185">Reference proteome</keyword>